<evidence type="ECO:0000313" key="2">
    <source>
        <dbReference type="EMBL" id="GAA0279019.1"/>
    </source>
</evidence>
<dbReference type="PANTHER" id="PTHR38847:SF1">
    <property type="entry name" value="PSEUDOURIDINE SYNTHASE RSUA_RLUA-LIKE DOMAIN-CONTAINING PROTEIN"/>
    <property type="match status" value="1"/>
</dbReference>
<dbReference type="EMBL" id="BAAAGX010000041">
    <property type="protein sequence ID" value="GAA0279019.1"/>
    <property type="molecule type" value="Genomic_DNA"/>
</dbReference>
<reference evidence="3" key="1">
    <citation type="journal article" date="2019" name="Int. J. Syst. Evol. Microbiol.">
        <title>The Global Catalogue of Microorganisms (GCM) 10K type strain sequencing project: providing services to taxonomists for standard genome sequencing and annotation.</title>
        <authorList>
            <consortium name="The Broad Institute Genomics Platform"/>
            <consortium name="The Broad Institute Genome Sequencing Center for Infectious Disease"/>
            <person name="Wu L."/>
            <person name="Ma J."/>
        </authorList>
    </citation>
    <scope>NUCLEOTIDE SEQUENCE [LARGE SCALE GENOMIC DNA]</scope>
    <source>
        <strain evidence="3">JCM 10425</strain>
    </source>
</reference>
<proteinExistence type="predicted"/>
<evidence type="ECO:0000313" key="3">
    <source>
        <dbReference type="Proteomes" id="UP001500967"/>
    </source>
</evidence>
<dbReference type="Pfam" id="PF14273">
    <property type="entry name" value="DUF4360"/>
    <property type="match status" value="1"/>
</dbReference>
<feature type="chain" id="PRO_5046610410" evidence="1">
    <location>
        <begin position="25"/>
        <end position="203"/>
    </location>
</feature>
<evidence type="ECO:0000256" key="1">
    <source>
        <dbReference type="SAM" id="SignalP"/>
    </source>
</evidence>
<gene>
    <name evidence="2" type="ORF">GCM10009539_78550</name>
</gene>
<dbReference type="Proteomes" id="UP001500967">
    <property type="component" value="Unassembled WGS sequence"/>
</dbReference>
<dbReference type="InterPro" id="IPR025649">
    <property type="entry name" value="DUF4360"/>
</dbReference>
<keyword evidence="1" id="KW-0732">Signal</keyword>
<organism evidence="2 3">
    <name type="scientific">Cryptosporangium japonicum</name>
    <dbReference type="NCBI Taxonomy" id="80872"/>
    <lineage>
        <taxon>Bacteria</taxon>
        <taxon>Bacillati</taxon>
        <taxon>Actinomycetota</taxon>
        <taxon>Actinomycetes</taxon>
        <taxon>Cryptosporangiales</taxon>
        <taxon>Cryptosporangiaceae</taxon>
        <taxon>Cryptosporangium</taxon>
    </lineage>
</organism>
<sequence length="203" mass="21360">MRGRFLLLAPVLAGALAAPPAATAAEPPDGQFSVQSINGSGCRAATTQVRLRDLSRVDVSFTALQAQQGRGVPASSRRSACTVSLRAPAVRGYTFGVDNVLLRGRATLPAGTSATATASSWFVGSPRTVHAEREIPGVFDAIWDLRAVVRPGSVSWMPCGTNTPVNLRVDVRVDARPGGVGRISLDAGTNEPSASYRFAWKRC</sequence>
<accession>A0ABP3EU87</accession>
<comment type="caution">
    <text evidence="2">The sequence shown here is derived from an EMBL/GenBank/DDBJ whole genome shotgun (WGS) entry which is preliminary data.</text>
</comment>
<dbReference type="PANTHER" id="PTHR38847">
    <property type="match status" value="1"/>
</dbReference>
<feature type="signal peptide" evidence="1">
    <location>
        <begin position="1"/>
        <end position="24"/>
    </location>
</feature>
<name>A0ABP3EU87_9ACTN</name>
<protein>
    <submittedName>
        <fullName evidence="2">DUF4360 domain-containing protein</fullName>
    </submittedName>
</protein>
<keyword evidence="3" id="KW-1185">Reference proteome</keyword>